<evidence type="ECO:0000313" key="5">
    <source>
        <dbReference type="Proteomes" id="UP000178419"/>
    </source>
</evidence>
<evidence type="ECO:0000256" key="1">
    <source>
        <dbReference type="ARBA" id="ARBA00006525"/>
    </source>
</evidence>
<dbReference type="InterPro" id="IPR057666">
    <property type="entry name" value="DrpA_SLOG"/>
</dbReference>
<dbReference type="Gene3D" id="3.40.50.450">
    <property type="match status" value="1"/>
</dbReference>
<dbReference type="InterPro" id="IPR036388">
    <property type="entry name" value="WH-like_DNA-bd_sf"/>
</dbReference>
<sequence length="361" mass="39479">MKEREYLAALYSFNYFGPNRTKLLVSYFGSAKNAWNVDKKDLLEIGLKESVADEFVKHRESFDFKGYFNRLKKLSIEVLTVNDDDYPENLKEVEDAPLVLYVRGKLKTSDVNSVAVVGSRKMTSYGKEVTQKLATELASLGVTIVSGLAFGVDFAAHRSALDAGGRCIAVLAGGVDIITPRSNEWLGLEIVKSGGAIISEYSPGVVPQKYFFPYRNRIISGLSKAIIVVEGMIKSGTIHTANHAASQGRQVFAVPGQITSPMSGAPHYLIKNGAKMVTDVKDILEELDLQLQVDMEAVSKVMPADSNEGKLLEFLANEPLHLDELVRISGLSVSTISARLTIMELRGIVKNVGNGVYKKIS</sequence>
<dbReference type="PANTHER" id="PTHR43022">
    <property type="entry name" value="PROTEIN SMF"/>
    <property type="match status" value="1"/>
</dbReference>
<dbReference type="Proteomes" id="UP000178419">
    <property type="component" value="Unassembled WGS sequence"/>
</dbReference>
<dbReference type="PANTHER" id="PTHR43022:SF1">
    <property type="entry name" value="PROTEIN SMF"/>
    <property type="match status" value="1"/>
</dbReference>
<dbReference type="InterPro" id="IPR036390">
    <property type="entry name" value="WH_DNA-bd_sf"/>
</dbReference>
<dbReference type="EMBL" id="MGGE01000055">
    <property type="protein sequence ID" value="OGM19995.1"/>
    <property type="molecule type" value="Genomic_DNA"/>
</dbReference>
<dbReference type="SUPFAM" id="SSF46785">
    <property type="entry name" value="Winged helix' DNA-binding domain"/>
    <property type="match status" value="1"/>
</dbReference>
<accession>A0A1F7Y0E4</accession>
<dbReference type="NCBIfam" id="TIGR00732">
    <property type="entry name" value="dprA"/>
    <property type="match status" value="1"/>
</dbReference>
<name>A0A1F7Y0E4_9BACT</name>
<organism evidence="4 5">
    <name type="scientific">Candidatus Woesebacteria bacterium RIFCSPHIGHO2_01_FULL_38_9</name>
    <dbReference type="NCBI Taxonomy" id="1802492"/>
    <lineage>
        <taxon>Bacteria</taxon>
        <taxon>Candidatus Woeseibacteriota</taxon>
    </lineage>
</organism>
<gene>
    <name evidence="4" type="ORF">A2714_04995</name>
</gene>
<dbReference type="Pfam" id="PF02481">
    <property type="entry name" value="DNA_processg_A"/>
    <property type="match status" value="1"/>
</dbReference>
<dbReference type="SUPFAM" id="SSF102405">
    <property type="entry name" value="MCP/YpsA-like"/>
    <property type="match status" value="1"/>
</dbReference>
<dbReference type="InterPro" id="IPR041614">
    <property type="entry name" value="DprA_WH"/>
</dbReference>
<evidence type="ECO:0000259" key="2">
    <source>
        <dbReference type="Pfam" id="PF02481"/>
    </source>
</evidence>
<dbReference type="AlphaFoldDB" id="A0A1F7Y0E4"/>
<evidence type="ECO:0000313" key="4">
    <source>
        <dbReference type="EMBL" id="OGM19995.1"/>
    </source>
</evidence>
<evidence type="ECO:0000259" key="3">
    <source>
        <dbReference type="Pfam" id="PF17782"/>
    </source>
</evidence>
<dbReference type="Gene3D" id="1.10.10.10">
    <property type="entry name" value="Winged helix-like DNA-binding domain superfamily/Winged helix DNA-binding domain"/>
    <property type="match status" value="1"/>
</dbReference>
<protein>
    <submittedName>
        <fullName evidence="4">DNA protecting protein DprA</fullName>
    </submittedName>
</protein>
<comment type="caution">
    <text evidence="4">The sequence shown here is derived from an EMBL/GenBank/DDBJ whole genome shotgun (WGS) entry which is preliminary data.</text>
</comment>
<dbReference type="InterPro" id="IPR011991">
    <property type="entry name" value="ArsR-like_HTH"/>
</dbReference>
<feature type="domain" description="DprA winged helix" evidence="3">
    <location>
        <begin position="303"/>
        <end position="351"/>
    </location>
</feature>
<dbReference type="InterPro" id="IPR003488">
    <property type="entry name" value="DprA"/>
</dbReference>
<dbReference type="CDD" id="cd00090">
    <property type="entry name" value="HTH_ARSR"/>
    <property type="match status" value="1"/>
</dbReference>
<proteinExistence type="inferred from homology"/>
<reference evidence="4 5" key="1">
    <citation type="journal article" date="2016" name="Nat. Commun.">
        <title>Thousands of microbial genomes shed light on interconnected biogeochemical processes in an aquifer system.</title>
        <authorList>
            <person name="Anantharaman K."/>
            <person name="Brown C.T."/>
            <person name="Hug L.A."/>
            <person name="Sharon I."/>
            <person name="Castelle C.J."/>
            <person name="Probst A.J."/>
            <person name="Thomas B.C."/>
            <person name="Singh A."/>
            <person name="Wilkins M.J."/>
            <person name="Karaoz U."/>
            <person name="Brodie E.L."/>
            <person name="Williams K.H."/>
            <person name="Hubbard S.S."/>
            <person name="Banfield J.F."/>
        </authorList>
    </citation>
    <scope>NUCLEOTIDE SEQUENCE [LARGE SCALE GENOMIC DNA]</scope>
</reference>
<comment type="similarity">
    <text evidence="1">Belongs to the DprA/Smf family.</text>
</comment>
<dbReference type="Pfam" id="PF17782">
    <property type="entry name" value="WHD_DprA"/>
    <property type="match status" value="1"/>
</dbReference>
<feature type="domain" description="Smf/DprA SLOG" evidence="2">
    <location>
        <begin position="78"/>
        <end position="287"/>
    </location>
</feature>
<dbReference type="GO" id="GO:0009294">
    <property type="term" value="P:DNA-mediated transformation"/>
    <property type="evidence" value="ECO:0007669"/>
    <property type="project" value="InterPro"/>
</dbReference>